<dbReference type="PANTHER" id="PTHR31242:SF2">
    <property type="entry name" value="ACETOLACTATE SYNTHASE SMALL SUBUNIT, MITOCHONDRIAL"/>
    <property type="match status" value="1"/>
</dbReference>
<name>A0A9P8QBE2_WICPI</name>
<dbReference type="Proteomes" id="UP000774326">
    <property type="component" value="Unassembled WGS sequence"/>
</dbReference>
<comment type="caution">
    <text evidence="7">The sequence shown here is derived from an EMBL/GenBank/DDBJ whole genome shotgun (WGS) entry which is preliminary data.</text>
</comment>
<dbReference type="Pfam" id="PF10369">
    <property type="entry name" value="ALS_ss_C"/>
    <property type="match status" value="1"/>
</dbReference>
<comment type="pathway">
    <text evidence="1">Amino-acid biosynthesis; L-isoleucine biosynthesis; L-isoleucine from 2-oxobutanoate: step 1/4.</text>
</comment>
<comment type="pathway">
    <text evidence="2">Amino-acid biosynthesis; L-valine biosynthesis; L-valine from pyruvate: step 1/4.</text>
</comment>
<dbReference type="OrthoDB" id="2013116at2759"/>
<dbReference type="Pfam" id="PF22629">
    <property type="entry name" value="ACT_AHAS_ss"/>
    <property type="match status" value="1"/>
</dbReference>
<dbReference type="GO" id="GO:0005948">
    <property type="term" value="C:acetolactate synthase complex"/>
    <property type="evidence" value="ECO:0007669"/>
    <property type="project" value="TreeGrafter"/>
</dbReference>
<dbReference type="AlphaFoldDB" id="A0A9P8QBE2"/>
<evidence type="ECO:0000256" key="4">
    <source>
        <dbReference type="ARBA" id="ARBA00022605"/>
    </source>
</evidence>
<evidence type="ECO:0000256" key="1">
    <source>
        <dbReference type="ARBA" id="ARBA00004974"/>
    </source>
</evidence>
<dbReference type="PROSITE" id="PS51671">
    <property type="entry name" value="ACT"/>
    <property type="match status" value="1"/>
</dbReference>
<evidence type="ECO:0000313" key="8">
    <source>
        <dbReference type="Proteomes" id="UP000774326"/>
    </source>
</evidence>
<sequence>MLRTSIQRQLRSSSSSTAAIAYKLLRNKSRPPLPTLELPKWSTQGALSSILYEAPNEQKPKVQNHILNCLVQNEPGVLSLVSGTLAARGFNIESLVVSSTEVTDLSRMTIVLREKDAVIEQARRQIEGLVPVYAVLDYTSAEIIQRELLLARISILGPEYFEDLIKHHDSAAVDHNPAASKFHPKNLSHSEVLRLKSEYLQSIQTIVSQFGGKIVDLSDRNCIVELSAKPSRISSFLTLMRPFGILEAARSGLMALPRTRVSPEDEEAVPDVEEIVDVSSLPPG</sequence>
<accession>A0A9P8QBE2</accession>
<dbReference type="CDD" id="cd04878">
    <property type="entry name" value="ACT_AHAS"/>
    <property type="match status" value="1"/>
</dbReference>
<dbReference type="NCBIfam" id="TIGR00119">
    <property type="entry name" value="acolac_sm"/>
    <property type="match status" value="1"/>
</dbReference>
<proteinExistence type="inferred from homology"/>
<dbReference type="InterPro" id="IPR054480">
    <property type="entry name" value="AHAS_small-like_ACT"/>
</dbReference>
<reference evidence="7" key="2">
    <citation type="submission" date="2021-01" db="EMBL/GenBank/DDBJ databases">
        <authorList>
            <person name="Schikora-Tamarit M.A."/>
        </authorList>
    </citation>
    <scope>NUCLEOTIDE SEQUENCE</scope>
    <source>
        <strain evidence="7">CBS2887</strain>
    </source>
</reference>
<reference evidence="7" key="1">
    <citation type="journal article" date="2021" name="Open Biol.">
        <title>Shared evolutionary footprints suggest mitochondrial oxidative damage underlies multiple complex I losses in fungi.</title>
        <authorList>
            <person name="Schikora-Tamarit M.A."/>
            <person name="Marcet-Houben M."/>
            <person name="Nosek J."/>
            <person name="Gabaldon T."/>
        </authorList>
    </citation>
    <scope>NUCLEOTIDE SEQUENCE</scope>
    <source>
        <strain evidence="7">CBS2887</strain>
    </source>
</reference>
<feature type="domain" description="ACT" evidence="6">
    <location>
        <begin position="66"/>
        <end position="140"/>
    </location>
</feature>
<evidence type="ECO:0000313" key="7">
    <source>
        <dbReference type="EMBL" id="KAH3686550.1"/>
    </source>
</evidence>
<dbReference type="InterPro" id="IPR053050">
    <property type="entry name" value="ALS_regulatory_subunit"/>
</dbReference>
<dbReference type="Gene3D" id="3.30.70.260">
    <property type="match status" value="1"/>
</dbReference>
<gene>
    <name evidence="7" type="ORF">WICPIJ_002472</name>
</gene>
<dbReference type="SUPFAM" id="SSF55021">
    <property type="entry name" value="ACT-like"/>
    <property type="match status" value="2"/>
</dbReference>
<comment type="similarity">
    <text evidence="3">Belongs to the acetolactate synthase small subunit family.</text>
</comment>
<dbReference type="FunFam" id="3.30.70.260:FF:000001">
    <property type="entry name" value="Acetolactate synthase, small subunit"/>
    <property type="match status" value="1"/>
</dbReference>
<dbReference type="InterPro" id="IPR019455">
    <property type="entry name" value="Acetolactate_synth_ssu_C"/>
</dbReference>
<keyword evidence="5" id="KW-0100">Branched-chain amino acid biosynthesis</keyword>
<evidence type="ECO:0000256" key="3">
    <source>
        <dbReference type="ARBA" id="ARBA00006341"/>
    </source>
</evidence>
<dbReference type="GO" id="GO:1990610">
    <property type="term" value="F:acetolactate synthase regulator activity"/>
    <property type="evidence" value="ECO:0007669"/>
    <property type="project" value="InterPro"/>
</dbReference>
<dbReference type="GO" id="GO:0008652">
    <property type="term" value="P:amino acid biosynthetic process"/>
    <property type="evidence" value="ECO:0007669"/>
    <property type="project" value="UniProtKB-KW"/>
</dbReference>
<keyword evidence="8" id="KW-1185">Reference proteome</keyword>
<evidence type="ECO:0000256" key="5">
    <source>
        <dbReference type="ARBA" id="ARBA00023304"/>
    </source>
</evidence>
<dbReference type="InterPro" id="IPR002912">
    <property type="entry name" value="ACT_dom"/>
</dbReference>
<dbReference type="GO" id="GO:0009082">
    <property type="term" value="P:branched-chain amino acid biosynthetic process"/>
    <property type="evidence" value="ECO:0007669"/>
    <property type="project" value="UniProtKB-KW"/>
</dbReference>
<protein>
    <recommendedName>
        <fullName evidence="6">ACT domain-containing protein</fullName>
    </recommendedName>
</protein>
<dbReference type="InterPro" id="IPR039557">
    <property type="entry name" value="AHAS_ACT"/>
</dbReference>
<organism evidence="7 8">
    <name type="scientific">Wickerhamomyces pijperi</name>
    <name type="common">Yeast</name>
    <name type="synonym">Pichia pijperi</name>
    <dbReference type="NCBI Taxonomy" id="599730"/>
    <lineage>
        <taxon>Eukaryota</taxon>
        <taxon>Fungi</taxon>
        <taxon>Dikarya</taxon>
        <taxon>Ascomycota</taxon>
        <taxon>Saccharomycotina</taxon>
        <taxon>Saccharomycetes</taxon>
        <taxon>Phaffomycetales</taxon>
        <taxon>Wickerhamomycetaceae</taxon>
        <taxon>Wickerhamomyces</taxon>
    </lineage>
</organism>
<dbReference type="InterPro" id="IPR045865">
    <property type="entry name" value="ACT-like_dom_sf"/>
</dbReference>
<evidence type="ECO:0000259" key="6">
    <source>
        <dbReference type="PROSITE" id="PS51671"/>
    </source>
</evidence>
<dbReference type="EMBL" id="JAEUBG010001338">
    <property type="protein sequence ID" value="KAH3686550.1"/>
    <property type="molecule type" value="Genomic_DNA"/>
</dbReference>
<dbReference type="InterPro" id="IPR004789">
    <property type="entry name" value="Acetalactate_synth_ssu"/>
</dbReference>
<keyword evidence="4" id="KW-0028">Amino-acid biosynthesis</keyword>
<dbReference type="InterPro" id="IPR027271">
    <property type="entry name" value="Acetolactate_synth/TF_NikR_C"/>
</dbReference>
<evidence type="ECO:0000256" key="2">
    <source>
        <dbReference type="ARBA" id="ARBA00005025"/>
    </source>
</evidence>
<dbReference type="GO" id="GO:0042645">
    <property type="term" value="C:mitochondrial nucleoid"/>
    <property type="evidence" value="ECO:0007669"/>
    <property type="project" value="TreeGrafter"/>
</dbReference>
<dbReference type="Gene3D" id="3.30.70.1150">
    <property type="entry name" value="ACT-like. Chain A, domain 2"/>
    <property type="match status" value="1"/>
</dbReference>
<dbReference type="PANTHER" id="PTHR31242">
    <property type="entry name" value="ACETOLACTATE SYNTHASE SMALL SUBUNIT, MITOCHONDRIAL"/>
    <property type="match status" value="1"/>
</dbReference>